<dbReference type="Gene3D" id="2.130.10.10">
    <property type="entry name" value="YVTN repeat-like/Quinoprotein amine dehydrogenase"/>
    <property type="match status" value="3"/>
</dbReference>
<dbReference type="Pfam" id="PF00400">
    <property type="entry name" value="WD40"/>
    <property type="match status" value="5"/>
</dbReference>
<dbReference type="InterPro" id="IPR015943">
    <property type="entry name" value="WD40/YVTN_repeat-like_dom_sf"/>
</dbReference>
<dbReference type="PANTHER" id="PTHR19848:SF8">
    <property type="entry name" value="F-BOX AND WD REPEAT DOMAIN CONTAINING 7"/>
    <property type="match status" value="1"/>
</dbReference>
<evidence type="ECO:0000313" key="4">
    <source>
        <dbReference type="EMBL" id="JAP93964.1"/>
    </source>
</evidence>
<dbReference type="InterPro" id="IPR036322">
    <property type="entry name" value="WD40_repeat_dom_sf"/>
</dbReference>
<organism evidence="4">
    <name type="scientific">Trepomonas sp. PC1</name>
    <dbReference type="NCBI Taxonomy" id="1076344"/>
    <lineage>
        <taxon>Eukaryota</taxon>
        <taxon>Metamonada</taxon>
        <taxon>Diplomonadida</taxon>
        <taxon>Hexamitidae</taxon>
        <taxon>Hexamitinae</taxon>
        <taxon>Trepomonas</taxon>
    </lineage>
</organism>
<name>A0A146KDH0_9EUKA</name>
<gene>
    <name evidence="4" type="ORF">TPC1_13553</name>
</gene>
<proteinExistence type="predicted"/>
<dbReference type="InterPro" id="IPR019775">
    <property type="entry name" value="WD40_repeat_CS"/>
</dbReference>
<dbReference type="PROSITE" id="PS50082">
    <property type="entry name" value="WD_REPEATS_2"/>
    <property type="match status" value="3"/>
</dbReference>
<dbReference type="PROSITE" id="PS50294">
    <property type="entry name" value="WD_REPEATS_REGION"/>
    <property type="match status" value="1"/>
</dbReference>
<dbReference type="PROSITE" id="PS00678">
    <property type="entry name" value="WD_REPEATS_1"/>
    <property type="match status" value="1"/>
</dbReference>
<dbReference type="AlphaFoldDB" id="A0A146KDH0"/>
<feature type="repeat" description="WD" evidence="3">
    <location>
        <begin position="55"/>
        <end position="95"/>
    </location>
</feature>
<evidence type="ECO:0000256" key="1">
    <source>
        <dbReference type="ARBA" id="ARBA00022574"/>
    </source>
</evidence>
<feature type="repeat" description="WD" evidence="3">
    <location>
        <begin position="262"/>
        <end position="294"/>
    </location>
</feature>
<keyword evidence="2" id="KW-0677">Repeat</keyword>
<evidence type="ECO:0000256" key="2">
    <source>
        <dbReference type="ARBA" id="ARBA00022737"/>
    </source>
</evidence>
<feature type="repeat" description="WD" evidence="3">
    <location>
        <begin position="220"/>
        <end position="261"/>
    </location>
</feature>
<evidence type="ECO:0000256" key="3">
    <source>
        <dbReference type="PROSITE-ProRule" id="PRU00221"/>
    </source>
</evidence>
<dbReference type="EMBL" id="GDID01002642">
    <property type="protein sequence ID" value="JAP93964.1"/>
    <property type="molecule type" value="Transcribed_RNA"/>
</dbReference>
<sequence length="741" mass="82317">MANVKLNCDPLHTIGVQTKSPIAMSSDASMYAYVDKSHTVYVCSLQEDSQVLFRLNGNRHDVLAIAFSPNSQFMATAANGTIRIFNLQNQQQLFAFDHKVSTQCHEGQVTALSWASDEILISGGADSDLKCYRITEQDVKQQSNLISDSNSKDKLYLTSDKLHLFYIDGINANKAAINGIAIPPIKSSLISSFSKDGCIKIFNIENWLQSKPGAKALHSLEAHKSEVLCANFSLQAKKLIAGSKDNFISMWDLENGQLEKFFQAHQCDVVMVQFLNNDQYYTTASFDGDFKIWKTDGAQVTGGLNQPNQAQLPSEIAEEEPIQLQEIAVTLQQPDLKKLLKSQQKYTAQEVPLGQFQLHEKEMHFCCIALKKPVMISCQQTQFLRIWDIQNISVPKIMREVFSHVDQITSVLTIDQQSKTVLLSSSDGLFSLMNVQKASKLLIQNVGCGLLSCSYSQQKSLVFAATQLYEVVAYFIQSAQKPQKAFILTDHTAAVNEVISTNDFVISGSADGYVHLYKLGQMQNEPQKIKPLQKKHDHDGFITAMAFFNNILVTAGSDHKLCVYQLGNNLKMLFEIEAASAAFISGIYLSQDSIYICSHDSTIKKFSLKPVKNPMFRPQKAVYSGNIEKINEYSQQMLNISSQKCELCAVVPISYGLPNCICLKGNQIVIGTTNGQLMIFDQQLQLIQINDLHDDEQGELVSSVCQCGEYLVCGLGSGTLQVWADKSDKEGQKEVVVVAGK</sequence>
<dbReference type="SMART" id="SM00320">
    <property type="entry name" value="WD40"/>
    <property type="match status" value="10"/>
</dbReference>
<accession>A0A146KDH0</accession>
<protein>
    <submittedName>
        <fullName evidence="4">WD domain, G-beta repeat-containing protein</fullName>
    </submittedName>
</protein>
<keyword evidence="1 3" id="KW-0853">WD repeat</keyword>
<reference evidence="4" key="1">
    <citation type="submission" date="2015-07" db="EMBL/GenBank/DDBJ databases">
        <title>Adaptation to a free-living lifestyle via gene acquisitions in the diplomonad Trepomonas sp. PC1.</title>
        <authorList>
            <person name="Xu F."/>
            <person name="Jerlstrom-Hultqvist J."/>
            <person name="Kolisko M."/>
            <person name="Simpson A.G.B."/>
            <person name="Roger A.J."/>
            <person name="Svard S.G."/>
            <person name="Andersson J.O."/>
        </authorList>
    </citation>
    <scope>NUCLEOTIDE SEQUENCE</scope>
    <source>
        <strain evidence="4">PC1</strain>
    </source>
</reference>
<dbReference type="PANTHER" id="PTHR19848">
    <property type="entry name" value="WD40 REPEAT PROTEIN"/>
    <property type="match status" value="1"/>
</dbReference>
<dbReference type="SUPFAM" id="SSF50978">
    <property type="entry name" value="WD40 repeat-like"/>
    <property type="match status" value="2"/>
</dbReference>
<dbReference type="InterPro" id="IPR001680">
    <property type="entry name" value="WD40_rpt"/>
</dbReference>